<name>X1EPT2_9ZZZZ</name>
<gene>
    <name evidence="1" type="ORF">S01H4_65051</name>
</gene>
<comment type="caution">
    <text evidence="1">The sequence shown here is derived from an EMBL/GenBank/DDBJ whole genome shotgun (WGS) entry which is preliminary data.</text>
</comment>
<reference evidence="1" key="1">
    <citation type="journal article" date="2014" name="Front. Microbiol.">
        <title>High frequency of phylogenetically diverse reductive dehalogenase-homologous genes in deep subseafloor sedimentary metagenomes.</title>
        <authorList>
            <person name="Kawai M."/>
            <person name="Futagami T."/>
            <person name="Toyoda A."/>
            <person name="Takaki Y."/>
            <person name="Nishi S."/>
            <person name="Hori S."/>
            <person name="Arai W."/>
            <person name="Tsubouchi T."/>
            <person name="Morono Y."/>
            <person name="Uchiyama I."/>
            <person name="Ito T."/>
            <person name="Fujiyama A."/>
            <person name="Inagaki F."/>
            <person name="Takami H."/>
        </authorList>
    </citation>
    <scope>NUCLEOTIDE SEQUENCE</scope>
    <source>
        <strain evidence="1">Expedition CK06-06</strain>
    </source>
</reference>
<dbReference type="AlphaFoldDB" id="X1EPT2"/>
<accession>X1EPT2</accession>
<proteinExistence type="predicted"/>
<protein>
    <submittedName>
        <fullName evidence="1">Uncharacterized protein</fullName>
    </submittedName>
</protein>
<evidence type="ECO:0000313" key="1">
    <source>
        <dbReference type="EMBL" id="GAH22350.1"/>
    </source>
</evidence>
<dbReference type="EMBL" id="BART01039664">
    <property type="protein sequence ID" value="GAH22350.1"/>
    <property type="molecule type" value="Genomic_DNA"/>
</dbReference>
<sequence>NRPSPKQTFETKGIYSWEIYEIYFFYSISFTFHWNCNLYNV</sequence>
<organism evidence="1">
    <name type="scientific">marine sediment metagenome</name>
    <dbReference type="NCBI Taxonomy" id="412755"/>
    <lineage>
        <taxon>unclassified sequences</taxon>
        <taxon>metagenomes</taxon>
        <taxon>ecological metagenomes</taxon>
    </lineage>
</organism>
<feature type="non-terminal residue" evidence="1">
    <location>
        <position position="1"/>
    </location>
</feature>